<gene>
    <name evidence="1" type="ORF">F5876DRAFT_73355</name>
</gene>
<name>A0ACC1UB55_9AGAR</name>
<protein>
    <submittedName>
        <fullName evidence="1">Uncharacterized protein</fullName>
    </submittedName>
</protein>
<dbReference type="Proteomes" id="UP001163835">
    <property type="component" value="Unassembled WGS sequence"/>
</dbReference>
<sequence length="1067" mass="109952">MAVPELIPRAHTALGSLAIVVDSSVALAGNWHTILKYLGLFVQRLILTNHGAGYRIAWVTYGPPDSLSSPLLCKRFFAEIAEVTNVIKAQDELYQLGVGTTHSGGTRGMAMLEGLVAAVELFDTLSLLSDIPRKSPSHILHITASFPDNAKHPHENMSSLLDEVTWETLPAELSKRNIFLNSIVLNPKNNTKIHDFHSSAALNTAPTSWLPVDPPHKAYVALLSIPQKGVKRPADPMNAIEQPPEKRSNVSSGSPPRNNPNSNVNANANPPQTTNSGKPPSSGTPSQPQPKPSNAPTQPPTGQPAQPVPPSNLTNLPPPNSTQKIPWPGIGSLTPNELFQRLRYFEDMRRRTDAVLTQAINSGDSSKVEMVKQQTAQWEPMFFKVRNMVSHYITALRRAGMAGPGAPGGALGQVQASTSTGVGAPANNLNPNPGNADISSQPLTTQSNPHPNPPSSNAPIASSPATKPNDSLMPANSSIISATSPGLSAPAPSSSTTSSKSPSKPSPKPSVIKPSPKPKPKGSPIKNAASTAASSTAGSASTNPAVDGSGPNLASGIPIPSSLPPEAALQMQKLMEQGGRGHPRDMAMGSMGQVSPNVTAAGVAPQPSPQGMQGMMPGQGQSGQQPKVGGIVGPGGVGAMSSGSVSNAPSTSAGGQNSGIPAWTGGLFYPGEPNGTRKDFRISVMAMSANHLECRAHTWPMEMTLAHTRDPVVSLAEFQMWAKKTRPVVCTIKPHARNPDARQNAFNENYFNGIQALIRQSKTYIVSSWTLPSGAQTNNVLFAIVPPHGFIGAFFPATGIPEMPKPIPGGLPGRLPGGVGGESIGAPPAGGAGGGGATGPAPGTNIGPPNILAILQSFRVPPDLTARILRMPPERQIMALKSLAQTKAPLRGQGPGQGGAAATGGQAGMAGMPKSGGSNVNITAAAAAMALRMQQSGGIGIPQGMQVGIQGTSGLNMAGIQRQLSGQDGNKPNPPGAANIAALINGMRGNMGGMGGMNAANMGGTGAGNMFQQQMAQMQQMQQNRSVFGGPAGTGAGGVGGKNLSMDMIQSFMHRNGQEGQGGGQGG</sequence>
<accession>A0ACC1UB55</accession>
<proteinExistence type="predicted"/>
<organism evidence="1 2">
    <name type="scientific">Lentinula aff. lateritia</name>
    <dbReference type="NCBI Taxonomy" id="2804960"/>
    <lineage>
        <taxon>Eukaryota</taxon>
        <taxon>Fungi</taxon>
        <taxon>Dikarya</taxon>
        <taxon>Basidiomycota</taxon>
        <taxon>Agaricomycotina</taxon>
        <taxon>Agaricomycetes</taxon>
        <taxon>Agaricomycetidae</taxon>
        <taxon>Agaricales</taxon>
        <taxon>Marasmiineae</taxon>
        <taxon>Omphalotaceae</taxon>
        <taxon>Lentinula</taxon>
    </lineage>
</organism>
<evidence type="ECO:0000313" key="2">
    <source>
        <dbReference type="Proteomes" id="UP001163835"/>
    </source>
</evidence>
<comment type="caution">
    <text evidence="1">The sequence shown here is derived from an EMBL/GenBank/DDBJ whole genome shotgun (WGS) entry which is preliminary data.</text>
</comment>
<dbReference type="EMBL" id="MU794979">
    <property type="protein sequence ID" value="KAJ3813960.1"/>
    <property type="molecule type" value="Genomic_DNA"/>
</dbReference>
<evidence type="ECO:0000313" key="1">
    <source>
        <dbReference type="EMBL" id="KAJ3813960.1"/>
    </source>
</evidence>
<reference evidence="1" key="1">
    <citation type="submission" date="2022-09" db="EMBL/GenBank/DDBJ databases">
        <title>A Global Phylogenomic Analysis of the Shiitake Genus Lentinula.</title>
        <authorList>
            <consortium name="DOE Joint Genome Institute"/>
            <person name="Sierra-Patev S."/>
            <person name="Min B."/>
            <person name="Naranjo-Ortiz M."/>
            <person name="Looney B."/>
            <person name="Konkel Z."/>
            <person name="Slot J.C."/>
            <person name="Sakamoto Y."/>
            <person name="Steenwyk J.L."/>
            <person name="Rokas A."/>
            <person name="Carro J."/>
            <person name="Camarero S."/>
            <person name="Ferreira P."/>
            <person name="Molpeceres G."/>
            <person name="Ruiz-Duenas F.J."/>
            <person name="Serrano A."/>
            <person name="Henrissat B."/>
            <person name="Drula E."/>
            <person name="Hughes K.W."/>
            <person name="Mata J.L."/>
            <person name="Ishikawa N.K."/>
            <person name="Vargas-Isla R."/>
            <person name="Ushijima S."/>
            <person name="Smith C.A."/>
            <person name="Ahrendt S."/>
            <person name="Andreopoulos W."/>
            <person name="He G."/>
            <person name="Labutti K."/>
            <person name="Lipzen A."/>
            <person name="Ng V."/>
            <person name="Riley R."/>
            <person name="Sandor L."/>
            <person name="Barry K."/>
            <person name="Martinez A.T."/>
            <person name="Xiao Y."/>
            <person name="Gibbons J.G."/>
            <person name="Terashima K."/>
            <person name="Grigoriev I.V."/>
            <person name="Hibbett D.S."/>
        </authorList>
    </citation>
    <scope>NUCLEOTIDE SEQUENCE</scope>
    <source>
        <strain evidence="1">TMI1499</strain>
    </source>
</reference>
<keyword evidence="2" id="KW-1185">Reference proteome</keyword>